<evidence type="ECO:0000256" key="2">
    <source>
        <dbReference type="ARBA" id="ARBA00001947"/>
    </source>
</evidence>
<comment type="cofactor">
    <cofactor evidence="1">
        <name>Mg(2+)</name>
        <dbReference type="ChEBI" id="CHEBI:18420"/>
    </cofactor>
</comment>
<dbReference type="InterPro" id="IPR036390">
    <property type="entry name" value="WH_DNA-bd_sf"/>
</dbReference>
<dbReference type="InterPro" id="IPR036388">
    <property type="entry name" value="WH-like_DNA-bd_sf"/>
</dbReference>
<feature type="domain" description="Helicase ATP-binding" evidence="15">
    <location>
        <begin position="36"/>
        <end position="203"/>
    </location>
</feature>
<reference evidence="17 18" key="1">
    <citation type="submission" date="2011-10" db="EMBL/GenBank/DDBJ databases">
        <title>The Improved High-Quality Draft genome of Methanoplanus limicola DSM 2279.</title>
        <authorList>
            <consortium name="US DOE Joint Genome Institute (JGI-PGF)"/>
            <person name="Lucas S."/>
            <person name="Copeland A."/>
            <person name="Lapidus A."/>
            <person name="Glavina del Rio T."/>
            <person name="Dalin E."/>
            <person name="Tice H."/>
            <person name="Bruce D."/>
            <person name="Goodwin L."/>
            <person name="Pitluck S."/>
            <person name="Peters L."/>
            <person name="Mikhailova N."/>
            <person name="Lu M."/>
            <person name="Kyrpides N."/>
            <person name="Mavromatis K."/>
            <person name="Ivanova N."/>
            <person name="Markowitz V."/>
            <person name="Cheng J.-F."/>
            <person name="Hugenholtz P."/>
            <person name="Woyke T."/>
            <person name="Wu D."/>
            <person name="Wirth R."/>
            <person name="Brambilla E.-M."/>
            <person name="Klenk H.-P."/>
            <person name="Eisen J.A."/>
        </authorList>
    </citation>
    <scope>NUCLEOTIDE SEQUENCE [LARGE SCALE GENOMIC DNA]</scope>
    <source>
        <strain evidence="17 18">DSM 2279</strain>
    </source>
</reference>
<dbReference type="InterPro" id="IPR001650">
    <property type="entry name" value="Helicase_C-like"/>
</dbReference>
<dbReference type="Proteomes" id="UP000005741">
    <property type="component" value="Chromosome"/>
</dbReference>
<dbReference type="Pfam" id="PF00270">
    <property type="entry name" value="DEAD"/>
    <property type="match status" value="1"/>
</dbReference>
<dbReference type="Gene3D" id="1.25.10.10">
    <property type="entry name" value="Leucine-rich Repeat Variant"/>
    <property type="match status" value="1"/>
</dbReference>
<dbReference type="PROSITE" id="PS51194">
    <property type="entry name" value="HELICASE_CTER"/>
    <property type="match status" value="1"/>
</dbReference>
<keyword evidence="5" id="KW-0547">Nucleotide-binding</keyword>
<dbReference type="InterPro" id="IPR014001">
    <property type="entry name" value="Helicase_ATP-bd"/>
</dbReference>
<dbReference type="PANTHER" id="PTHR13710">
    <property type="entry name" value="DNA HELICASE RECQ FAMILY MEMBER"/>
    <property type="match status" value="1"/>
</dbReference>
<dbReference type="InterPro" id="IPR010997">
    <property type="entry name" value="HRDC-like_sf"/>
</dbReference>
<evidence type="ECO:0000256" key="1">
    <source>
        <dbReference type="ARBA" id="ARBA00001946"/>
    </source>
</evidence>
<dbReference type="GO" id="GO:0046872">
    <property type="term" value="F:metal ion binding"/>
    <property type="evidence" value="ECO:0007669"/>
    <property type="project" value="UniProtKB-KW"/>
</dbReference>
<dbReference type="FunFam" id="3.40.50.300:FF:000156">
    <property type="entry name" value="ATP-dependent DNA helicase recQ"/>
    <property type="match status" value="1"/>
</dbReference>
<dbReference type="PROSITE" id="PS50967">
    <property type="entry name" value="HRDC"/>
    <property type="match status" value="1"/>
</dbReference>
<dbReference type="GO" id="GO:0003677">
    <property type="term" value="F:DNA binding"/>
    <property type="evidence" value="ECO:0007669"/>
    <property type="project" value="UniProtKB-KW"/>
</dbReference>
<dbReference type="GO" id="GO:0006281">
    <property type="term" value="P:DNA repair"/>
    <property type="evidence" value="ECO:0007669"/>
    <property type="project" value="InterPro"/>
</dbReference>
<evidence type="ECO:0000256" key="8">
    <source>
        <dbReference type="ARBA" id="ARBA00022840"/>
    </source>
</evidence>
<dbReference type="PROSITE" id="PS51192">
    <property type="entry name" value="HELICASE_ATP_BIND_1"/>
    <property type="match status" value="1"/>
</dbReference>
<dbReference type="SUPFAM" id="SSF46785">
    <property type="entry name" value="Winged helix' DNA-binding domain"/>
    <property type="match status" value="1"/>
</dbReference>
<evidence type="ECO:0000256" key="12">
    <source>
        <dbReference type="ARBA" id="ARBA00034808"/>
    </source>
</evidence>
<evidence type="ECO:0000256" key="9">
    <source>
        <dbReference type="ARBA" id="ARBA00023125"/>
    </source>
</evidence>
<dbReference type="HOGENOM" id="CLU_274716_0_0_2"/>
<feature type="domain" description="Helicase C-terminal" evidence="16">
    <location>
        <begin position="224"/>
        <end position="375"/>
    </location>
</feature>
<keyword evidence="18" id="KW-1185">Reference proteome</keyword>
<keyword evidence="9" id="KW-0238">DNA-binding</keyword>
<dbReference type="PATRIC" id="fig|937775.9.peg.1672"/>
<comment type="catalytic activity">
    <reaction evidence="11">
        <text>Couples ATP hydrolysis with the unwinding of duplex DNA by translocating in the 3'-5' direction.</text>
        <dbReference type="EC" id="5.6.2.4"/>
    </reaction>
</comment>
<evidence type="ECO:0000256" key="7">
    <source>
        <dbReference type="ARBA" id="ARBA00022806"/>
    </source>
</evidence>
<dbReference type="Gene3D" id="1.10.150.80">
    <property type="entry name" value="HRDC domain"/>
    <property type="match status" value="1"/>
</dbReference>
<dbReference type="STRING" id="937775.Metlim_1476"/>
<evidence type="ECO:0000259" key="16">
    <source>
        <dbReference type="PROSITE" id="PS51194"/>
    </source>
</evidence>
<gene>
    <name evidence="17" type="ORF">Metlim_1476</name>
</gene>
<evidence type="ECO:0000256" key="10">
    <source>
        <dbReference type="ARBA" id="ARBA00023235"/>
    </source>
</evidence>
<dbReference type="InterPro" id="IPR027417">
    <property type="entry name" value="P-loop_NTPase"/>
</dbReference>
<dbReference type="SUPFAM" id="SSF52540">
    <property type="entry name" value="P-loop containing nucleoside triphosphate hydrolases"/>
    <property type="match status" value="1"/>
</dbReference>
<dbReference type="Gene3D" id="1.10.10.10">
    <property type="entry name" value="Winged helix-like DNA-binding domain superfamily/Winged helix DNA-binding domain"/>
    <property type="match status" value="1"/>
</dbReference>
<keyword evidence="10" id="KW-0413">Isomerase</keyword>
<dbReference type="Pfam" id="PF00570">
    <property type="entry name" value="HRDC"/>
    <property type="match status" value="1"/>
</dbReference>
<dbReference type="GO" id="GO:0006260">
    <property type="term" value="P:DNA replication"/>
    <property type="evidence" value="ECO:0007669"/>
    <property type="project" value="InterPro"/>
</dbReference>
<evidence type="ECO:0000256" key="11">
    <source>
        <dbReference type="ARBA" id="ARBA00034617"/>
    </source>
</evidence>
<comment type="similarity">
    <text evidence="3">Belongs to the helicase family. RecQ subfamily.</text>
</comment>
<protein>
    <recommendedName>
        <fullName evidence="12">DNA 3'-5' helicase</fullName>
        <ecNumber evidence="12">5.6.2.4</ecNumber>
    </recommendedName>
</protein>
<sequence length="1165" mass="133341">MPYFTKLKSIIMPSPEDILKEKFGHSEFLPFQKKIIDDILNGRDTLGILATGSGKSICYQLPALLLDGITLVISPLKALMKDQVDNLKINGIPVATINSSNYGKHWEIKKRAENQEIKILFVSPERVTNNDFISFLKKLKISLIAVDEAHCISMWGHNFRPEYREIRVLRDTFPDVPIIALTATAIPEVRNDIIKQLELRDPNVYVGSFNRENLYYYVKEKKKAKEQILQYLNENHGSCGIIYCLSRKTTEEIAGFLRNNGFNAKPFHANLQEDVKRETQEEFLYGKTPIICSTVAFGMGVDKPDIRFVIHYDPPKDLESYYQETGRAGRDRENSDCIFFYSLGDFSKIRNMVYEENSGNSGRRSIAMKRINDLINFCETSQCRRKYLLSYFGEDYNEEPCPGCDNCINRPEKINGKDVANLVYNCLRELRGKSSAGQIADILKGSKNKDILKFNRDRLNSYNKGSAYGKDELKSYIYELVSQGYFEWTDEKFLLLSICGKSREIEDEDTKIFLRKRNNRYMPAFQTMSEKRSEISYDPELLDNLKRLTEKISTEMRVISFNICPTVALKNMAATLPETRDELYRIGGFSKNRVDEFGELYLEEIAAYCRKKDSSACSNEDNCGNGNRIFNINNYSGSEITREHEISNIDIHSEGITSISTADAKAPEEKNRNYSFEDNTDSPHKNDSDEISYEFSETKEHWINDYLGKYEPKLLRMHKNVSDTLELLKMDYDIPQIILLTGFEKETILGHIIPLMISGDHKIPEELINGLDSTFSPEISEIMIDALYLGTEPEELNYELSLYTLADYYSTIITIAGRINGESFRVKNNDKNRPGQKIPYDYNMSDLCSALYPGVTGDFDISSYQSLKYNAKRAFIKQLITSGSEKTIIVLREIFSAEDSRQIKLMILRSLKNMYSPDNTEFLEKCISEEEDSRVISYSFSALANNDPERIRSNIMEFAAIPEIRNEIICFMGGCTDTNTFRYLIEKLTSSDETEVSSAIKALGRRKNNSAIRHLVKISGRSEKTDGEIISALGNIGSDESTEFIEKYLDCQDESLKGRAIEALISIDRTKIHEYIEIFSGNESETIRKAVAYAAYGISSPELCPLFSRYAYDPSPEIRALAAEWIGKTCYILMADAICDLMKDESISVKRKAHSAYVEYYYRYC</sequence>
<dbReference type="Pfam" id="PF09382">
    <property type="entry name" value="RQC"/>
    <property type="match status" value="1"/>
</dbReference>
<keyword evidence="6" id="KW-0378">Hydrolase</keyword>
<evidence type="ECO:0000259" key="14">
    <source>
        <dbReference type="PROSITE" id="PS50967"/>
    </source>
</evidence>
<dbReference type="Gene3D" id="3.40.50.300">
    <property type="entry name" value="P-loop containing nucleotide triphosphate hydrolases"/>
    <property type="match status" value="2"/>
</dbReference>
<dbReference type="Pfam" id="PF00271">
    <property type="entry name" value="Helicase_C"/>
    <property type="match status" value="1"/>
</dbReference>
<organism evidence="17 18">
    <name type="scientific">Methanoplanus limicola DSM 2279</name>
    <dbReference type="NCBI Taxonomy" id="937775"/>
    <lineage>
        <taxon>Archaea</taxon>
        <taxon>Methanobacteriati</taxon>
        <taxon>Methanobacteriota</taxon>
        <taxon>Stenosarchaea group</taxon>
        <taxon>Methanomicrobia</taxon>
        <taxon>Methanomicrobiales</taxon>
        <taxon>Methanomicrobiaceae</taxon>
        <taxon>Methanoplanus</taxon>
    </lineage>
</organism>
<name>H1Z339_9EURY</name>
<evidence type="ECO:0000259" key="15">
    <source>
        <dbReference type="PROSITE" id="PS51192"/>
    </source>
</evidence>
<dbReference type="InterPro" id="IPR002121">
    <property type="entry name" value="HRDC_dom"/>
</dbReference>
<dbReference type="SUPFAM" id="SSF48371">
    <property type="entry name" value="ARM repeat"/>
    <property type="match status" value="1"/>
</dbReference>
<evidence type="ECO:0000256" key="4">
    <source>
        <dbReference type="ARBA" id="ARBA00022723"/>
    </source>
</evidence>
<dbReference type="InterPro" id="IPR044876">
    <property type="entry name" value="HRDC_dom_sf"/>
</dbReference>
<dbReference type="GO" id="GO:0006310">
    <property type="term" value="P:DNA recombination"/>
    <property type="evidence" value="ECO:0007669"/>
    <property type="project" value="InterPro"/>
</dbReference>
<dbReference type="NCBIfam" id="TIGR00614">
    <property type="entry name" value="recQ_fam"/>
    <property type="match status" value="1"/>
</dbReference>
<dbReference type="GO" id="GO:0009378">
    <property type="term" value="F:four-way junction helicase activity"/>
    <property type="evidence" value="ECO:0007669"/>
    <property type="project" value="TreeGrafter"/>
</dbReference>
<dbReference type="FunFam" id="3.40.50.300:FF:001389">
    <property type="entry name" value="ATP-dependent DNA helicase RecQ"/>
    <property type="match status" value="1"/>
</dbReference>
<dbReference type="InParanoid" id="H1Z339"/>
<proteinExistence type="inferred from homology"/>
<dbReference type="InterPro" id="IPR016024">
    <property type="entry name" value="ARM-type_fold"/>
</dbReference>
<evidence type="ECO:0000256" key="6">
    <source>
        <dbReference type="ARBA" id="ARBA00022801"/>
    </source>
</evidence>
<dbReference type="GO" id="GO:0016787">
    <property type="term" value="F:hydrolase activity"/>
    <property type="evidence" value="ECO:0007669"/>
    <property type="project" value="UniProtKB-KW"/>
</dbReference>
<dbReference type="EMBL" id="CM001436">
    <property type="protein sequence ID" value="EHQ35579.1"/>
    <property type="molecule type" value="Genomic_DNA"/>
</dbReference>
<dbReference type="GO" id="GO:0005694">
    <property type="term" value="C:chromosome"/>
    <property type="evidence" value="ECO:0007669"/>
    <property type="project" value="TreeGrafter"/>
</dbReference>
<evidence type="ECO:0000256" key="13">
    <source>
        <dbReference type="SAM" id="MobiDB-lite"/>
    </source>
</evidence>
<dbReference type="SMART" id="SM00487">
    <property type="entry name" value="DEXDc"/>
    <property type="match status" value="1"/>
</dbReference>
<evidence type="ECO:0000313" key="18">
    <source>
        <dbReference type="Proteomes" id="UP000005741"/>
    </source>
</evidence>
<evidence type="ECO:0000313" key="17">
    <source>
        <dbReference type="EMBL" id="EHQ35579.1"/>
    </source>
</evidence>
<dbReference type="Pfam" id="PF16124">
    <property type="entry name" value="RecQ_Zn_bind"/>
    <property type="match status" value="1"/>
</dbReference>
<dbReference type="SUPFAM" id="SSF47819">
    <property type="entry name" value="HRDC-like"/>
    <property type="match status" value="1"/>
</dbReference>
<dbReference type="InterPro" id="IPR032284">
    <property type="entry name" value="RecQ_Zn-bd"/>
</dbReference>
<evidence type="ECO:0000256" key="5">
    <source>
        <dbReference type="ARBA" id="ARBA00022741"/>
    </source>
</evidence>
<dbReference type="SMART" id="SM00956">
    <property type="entry name" value="RQC"/>
    <property type="match status" value="1"/>
</dbReference>
<dbReference type="InterPro" id="IPR018982">
    <property type="entry name" value="RQC_domain"/>
</dbReference>
<feature type="domain" description="HRDC" evidence="14">
    <location>
        <begin position="535"/>
        <end position="615"/>
    </location>
</feature>
<keyword evidence="7 17" id="KW-0347">Helicase</keyword>
<accession>H1Z339</accession>
<comment type="cofactor">
    <cofactor evidence="2">
        <name>Zn(2+)</name>
        <dbReference type="ChEBI" id="CHEBI:29105"/>
    </cofactor>
</comment>
<dbReference type="CDD" id="cd17920">
    <property type="entry name" value="DEXHc_RecQ"/>
    <property type="match status" value="1"/>
</dbReference>
<dbReference type="PANTHER" id="PTHR13710:SF105">
    <property type="entry name" value="ATP-DEPENDENT DNA HELICASE Q1"/>
    <property type="match status" value="1"/>
</dbReference>
<dbReference type="GO" id="GO:0005524">
    <property type="term" value="F:ATP binding"/>
    <property type="evidence" value="ECO:0007669"/>
    <property type="project" value="UniProtKB-KW"/>
</dbReference>
<dbReference type="SMART" id="SM00490">
    <property type="entry name" value="HELICc"/>
    <property type="match status" value="1"/>
</dbReference>
<dbReference type="InterPro" id="IPR011989">
    <property type="entry name" value="ARM-like"/>
</dbReference>
<keyword evidence="8" id="KW-0067">ATP-binding</keyword>
<evidence type="ECO:0000256" key="3">
    <source>
        <dbReference type="ARBA" id="ARBA00005446"/>
    </source>
</evidence>
<keyword evidence="4" id="KW-0479">Metal-binding</keyword>
<dbReference type="InterPro" id="IPR011545">
    <property type="entry name" value="DEAD/DEAH_box_helicase_dom"/>
</dbReference>
<dbReference type="GO" id="GO:0043138">
    <property type="term" value="F:3'-5' DNA helicase activity"/>
    <property type="evidence" value="ECO:0007669"/>
    <property type="project" value="UniProtKB-EC"/>
</dbReference>
<dbReference type="CDD" id="cd18794">
    <property type="entry name" value="SF2_C_RecQ"/>
    <property type="match status" value="1"/>
</dbReference>
<dbReference type="GO" id="GO:0005737">
    <property type="term" value="C:cytoplasm"/>
    <property type="evidence" value="ECO:0007669"/>
    <property type="project" value="TreeGrafter"/>
</dbReference>
<feature type="region of interest" description="Disordered" evidence="13">
    <location>
        <begin position="660"/>
        <end position="690"/>
    </location>
</feature>
<dbReference type="InterPro" id="IPR004589">
    <property type="entry name" value="DNA_helicase_ATP-dep_RecQ"/>
</dbReference>
<dbReference type="EC" id="5.6.2.4" evidence="12"/>
<dbReference type="AlphaFoldDB" id="H1Z339"/>